<feature type="region of interest" description="Disordered" evidence="1">
    <location>
        <begin position="35"/>
        <end position="56"/>
    </location>
</feature>
<evidence type="ECO:0000313" key="2">
    <source>
        <dbReference type="EMBL" id="ODV79476.1"/>
    </source>
</evidence>
<dbReference type="EMBL" id="KV453912">
    <property type="protein sequence ID" value="ODV79476.1"/>
    <property type="molecule type" value="Genomic_DNA"/>
</dbReference>
<dbReference type="Proteomes" id="UP000094285">
    <property type="component" value="Unassembled WGS sequence"/>
</dbReference>
<gene>
    <name evidence="2" type="ORF">CANTADRAFT_259888</name>
</gene>
<dbReference type="AlphaFoldDB" id="A0A1E4SIY9"/>
<proteinExistence type="predicted"/>
<dbReference type="GeneID" id="30981749"/>
<organism evidence="2 3">
    <name type="scientific">Suhomyces tanzawaensis NRRL Y-17324</name>
    <dbReference type="NCBI Taxonomy" id="984487"/>
    <lineage>
        <taxon>Eukaryota</taxon>
        <taxon>Fungi</taxon>
        <taxon>Dikarya</taxon>
        <taxon>Ascomycota</taxon>
        <taxon>Saccharomycotina</taxon>
        <taxon>Pichiomycetes</taxon>
        <taxon>Debaryomycetaceae</taxon>
        <taxon>Suhomyces</taxon>
    </lineage>
</organism>
<evidence type="ECO:0000313" key="3">
    <source>
        <dbReference type="Proteomes" id="UP000094285"/>
    </source>
</evidence>
<sequence>MSLSLVWLIDENPANPLQSTPPCFRSSTFCSRPSLLPLPTPAGSTTRSPPTSFPRSSQTFPLLSMRMGGTILSPKTTALPSKRTHSCTRTWTTCTTRMSSCGTPGQPWRLLGAFEPRVAPHNSSTE</sequence>
<accession>A0A1E4SIY9</accession>
<dbReference type="RefSeq" id="XP_020064598.1">
    <property type="nucleotide sequence ID" value="XM_020207612.1"/>
</dbReference>
<protein>
    <submittedName>
        <fullName evidence="2">Uncharacterized protein</fullName>
    </submittedName>
</protein>
<evidence type="ECO:0000256" key="1">
    <source>
        <dbReference type="SAM" id="MobiDB-lite"/>
    </source>
</evidence>
<keyword evidence="3" id="KW-1185">Reference proteome</keyword>
<feature type="compositionally biased region" description="Low complexity" evidence="1">
    <location>
        <begin position="44"/>
        <end position="56"/>
    </location>
</feature>
<name>A0A1E4SIY9_9ASCO</name>
<reference evidence="3" key="1">
    <citation type="submission" date="2016-05" db="EMBL/GenBank/DDBJ databases">
        <title>Comparative genomics of biotechnologically important yeasts.</title>
        <authorList>
            <consortium name="DOE Joint Genome Institute"/>
            <person name="Riley R."/>
            <person name="Haridas S."/>
            <person name="Wolfe K.H."/>
            <person name="Lopes M.R."/>
            <person name="Hittinger C.T."/>
            <person name="Goker M."/>
            <person name="Salamov A."/>
            <person name="Wisecaver J."/>
            <person name="Long T.M."/>
            <person name="Aerts A.L."/>
            <person name="Barry K."/>
            <person name="Choi C."/>
            <person name="Clum A."/>
            <person name="Coughlan A.Y."/>
            <person name="Deshpande S."/>
            <person name="Douglass A.P."/>
            <person name="Hanson S.J."/>
            <person name="Klenk H.-P."/>
            <person name="Labutti K."/>
            <person name="Lapidus A."/>
            <person name="Lindquist E."/>
            <person name="Lipzen A."/>
            <person name="Meier-Kolthoff J.P."/>
            <person name="Ohm R.A."/>
            <person name="Otillar R.P."/>
            <person name="Pangilinan J."/>
            <person name="Peng Y."/>
            <person name="Rokas A."/>
            <person name="Rosa C.A."/>
            <person name="Scheuner C."/>
            <person name="Sibirny A.A."/>
            <person name="Slot J.C."/>
            <person name="Stielow J.B."/>
            <person name="Sun H."/>
            <person name="Kurtzman C.P."/>
            <person name="Blackwell M."/>
            <person name="Grigoriev I.V."/>
            <person name="Jeffries T.W."/>
        </authorList>
    </citation>
    <scope>NUCLEOTIDE SEQUENCE [LARGE SCALE GENOMIC DNA]</scope>
    <source>
        <strain evidence="3">NRRL Y-17324</strain>
    </source>
</reference>